<comment type="cofactor">
    <cofactor evidence="1">
        <name>FAD</name>
        <dbReference type="ChEBI" id="CHEBI:57692"/>
    </cofactor>
</comment>
<evidence type="ECO:0000256" key="7">
    <source>
        <dbReference type="ARBA" id="ARBA00023180"/>
    </source>
</evidence>
<proteinExistence type="inferred from homology"/>
<organism evidence="9 10">
    <name type="scientific">Escallonia rubra</name>
    <dbReference type="NCBI Taxonomy" id="112253"/>
    <lineage>
        <taxon>Eukaryota</taxon>
        <taxon>Viridiplantae</taxon>
        <taxon>Streptophyta</taxon>
        <taxon>Embryophyta</taxon>
        <taxon>Tracheophyta</taxon>
        <taxon>Spermatophyta</taxon>
        <taxon>Magnoliopsida</taxon>
        <taxon>eudicotyledons</taxon>
        <taxon>Gunneridae</taxon>
        <taxon>Pentapetalae</taxon>
        <taxon>asterids</taxon>
        <taxon>campanulids</taxon>
        <taxon>Escalloniales</taxon>
        <taxon>Escalloniaceae</taxon>
        <taxon>Escallonia</taxon>
    </lineage>
</organism>
<dbReference type="FunFam" id="3.30.43.10:FF:000004">
    <property type="entry name" value="Berberine bridge enzyme-like 15"/>
    <property type="match status" value="1"/>
</dbReference>
<evidence type="ECO:0000256" key="1">
    <source>
        <dbReference type="ARBA" id="ARBA00001974"/>
    </source>
</evidence>
<keyword evidence="4" id="KW-0732">Signal</keyword>
<evidence type="ECO:0000256" key="4">
    <source>
        <dbReference type="ARBA" id="ARBA00022729"/>
    </source>
</evidence>
<reference evidence="9" key="1">
    <citation type="submission" date="2022-12" db="EMBL/GenBank/DDBJ databases">
        <title>Draft genome assemblies for two species of Escallonia (Escalloniales).</title>
        <authorList>
            <person name="Chanderbali A."/>
            <person name="Dervinis C."/>
            <person name="Anghel I."/>
            <person name="Soltis D."/>
            <person name="Soltis P."/>
            <person name="Zapata F."/>
        </authorList>
    </citation>
    <scope>NUCLEOTIDE SEQUENCE</scope>
    <source>
        <strain evidence="9">UCBG92.1500</strain>
        <tissue evidence="9">Leaf</tissue>
    </source>
</reference>
<protein>
    <recommendedName>
        <fullName evidence="8">FAD-binding PCMH-type domain-containing protein</fullName>
    </recommendedName>
</protein>
<evidence type="ECO:0000256" key="5">
    <source>
        <dbReference type="ARBA" id="ARBA00022827"/>
    </source>
</evidence>
<keyword evidence="7" id="KW-0325">Glycoprotein</keyword>
<sequence>MSSSSLRQANIVSLVRAARGRKADHLRSLLSALGSAFIFLHACTINDGSNELMYASTSRINMKTQSTSGLSFVLVLLFSSSWAASAQNHEDFLQCLSLHSQNSTSISQVIYTPNNSSYLPILQFSIQNLRFTSSDTPKPAVIVTPSHESQISTVIKCSRTHGLQLQIRVRSGGHDYEGLSYVSELPFVVLDMINFKSITVDTETRTAWVQSGSTVGELYYRIAEKSKVLGFPAGVCPTVGVGGHFSGGGYGMMLRKYGLAADNVIDARLVNVNGEILDRKSMGEDLFWAIRGGGGASFGVILEWKIKLLSVPKDVTVFTVDKTLEQNATNLVHKWQSVASKFPEDLFIRNFIRRVNSTRDGQQTIQASFNSLFLGGQDRLLSLMQESFPELGLAKEDCTEMSWIESVLYFAGFPRGESLEVLLDRTPLVRLYFKAKSDYVKEPISQNGLEGIWKMFYEDEAETAQMIMTPYGGKMDEISEYAIPFPHRAGNLYKIQQSVYWEEEGEVAAERHISWIRRLYSYMAPYVSKLPRAAYINYRDLDVGVNNQGNTSYAQASIWGFKYFKKNFNRLVKVKTMVDPGNFFRNEQSIPPVSLRRKKKGD</sequence>
<dbReference type="GO" id="GO:0016491">
    <property type="term" value="F:oxidoreductase activity"/>
    <property type="evidence" value="ECO:0007669"/>
    <property type="project" value="InterPro"/>
</dbReference>
<keyword evidence="5" id="KW-0274">FAD</keyword>
<dbReference type="PANTHER" id="PTHR32448">
    <property type="entry name" value="OS08G0158400 PROTEIN"/>
    <property type="match status" value="1"/>
</dbReference>
<name>A0AA88R2Y4_9ASTE</name>
<dbReference type="Pfam" id="PF01565">
    <property type="entry name" value="FAD_binding_4"/>
    <property type="match status" value="1"/>
</dbReference>
<evidence type="ECO:0000256" key="3">
    <source>
        <dbReference type="ARBA" id="ARBA00022630"/>
    </source>
</evidence>
<accession>A0AA88R2Y4</accession>
<keyword evidence="6" id="KW-1015">Disulfide bond</keyword>
<keyword evidence="3" id="KW-0285">Flavoprotein</keyword>
<evidence type="ECO:0000256" key="6">
    <source>
        <dbReference type="ARBA" id="ARBA00023157"/>
    </source>
</evidence>
<evidence type="ECO:0000259" key="8">
    <source>
        <dbReference type="PROSITE" id="PS51387"/>
    </source>
</evidence>
<evidence type="ECO:0000256" key="2">
    <source>
        <dbReference type="ARBA" id="ARBA00005466"/>
    </source>
</evidence>
<dbReference type="InterPro" id="IPR036318">
    <property type="entry name" value="FAD-bd_PCMH-like_sf"/>
</dbReference>
<dbReference type="InterPro" id="IPR016166">
    <property type="entry name" value="FAD-bd_PCMH"/>
</dbReference>
<gene>
    <name evidence="9" type="ORF">RJ640_017603</name>
</gene>
<evidence type="ECO:0000313" key="10">
    <source>
        <dbReference type="Proteomes" id="UP001187471"/>
    </source>
</evidence>
<dbReference type="InterPro" id="IPR006094">
    <property type="entry name" value="Oxid_FAD_bind_N"/>
</dbReference>
<dbReference type="Gene3D" id="3.30.43.10">
    <property type="entry name" value="Uridine Diphospho-n-acetylenolpyruvylglucosamine Reductase, domain 2"/>
    <property type="match status" value="1"/>
</dbReference>
<dbReference type="Gene3D" id="3.30.465.10">
    <property type="match status" value="1"/>
</dbReference>
<dbReference type="GO" id="GO:0071949">
    <property type="term" value="F:FAD binding"/>
    <property type="evidence" value="ECO:0007669"/>
    <property type="project" value="InterPro"/>
</dbReference>
<dbReference type="AlphaFoldDB" id="A0AA88R2Y4"/>
<dbReference type="Pfam" id="PF08031">
    <property type="entry name" value="BBE"/>
    <property type="match status" value="1"/>
</dbReference>
<dbReference type="SUPFAM" id="SSF56176">
    <property type="entry name" value="FAD-binding/transporter-associated domain-like"/>
    <property type="match status" value="1"/>
</dbReference>
<dbReference type="Proteomes" id="UP001187471">
    <property type="component" value="Unassembled WGS sequence"/>
</dbReference>
<comment type="caution">
    <text evidence="9">The sequence shown here is derived from an EMBL/GenBank/DDBJ whole genome shotgun (WGS) entry which is preliminary data.</text>
</comment>
<feature type="domain" description="FAD-binding PCMH-type" evidence="8">
    <location>
        <begin position="135"/>
        <end position="311"/>
    </location>
</feature>
<dbReference type="Gene3D" id="3.40.462.20">
    <property type="match status" value="1"/>
</dbReference>
<dbReference type="InterPro" id="IPR016169">
    <property type="entry name" value="FAD-bd_PCMH_sub2"/>
</dbReference>
<dbReference type="EMBL" id="JAVXUO010002007">
    <property type="protein sequence ID" value="KAK2977079.1"/>
    <property type="molecule type" value="Genomic_DNA"/>
</dbReference>
<dbReference type="InterPro" id="IPR012951">
    <property type="entry name" value="BBE"/>
</dbReference>
<dbReference type="InterPro" id="IPR016167">
    <property type="entry name" value="FAD-bd_PCMH_sub1"/>
</dbReference>
<comment type="similarity">
    <text evidence="2">Belongs to the oxygen-dependent FAD-linked oxidoreductase family.</text>
</comment>
<dbReference type="PROSITE" id="PS51387">
    <property type="entry name" value="FAD_PCMH"/>
    <property type="match status" value="1"/>
</dbReference>
<keyword evidence="10" id="KW-1185">Reference proteome</keyword>
<evidence type="ECO:0000313" key="9">
    <source>
        <dbReference type="EMBL" id="KAK2977079.1"/>
    </source>
</evidence>